<feature type="transmembrane region" description="Helical" evidence="1">
    <location>
        <begin position="431"/>
        <end position="457"/>
    </location>
</feature>
<comment type="caution">
    <text evidence="2">The sequence shown here is derived from an EMBL/GenBank/DDBJ whole genome shotgun (WGS) entry which is preliminary data.</text>
</comment>
<dbReference type="EMBL" id="JEMT01012744">
    <property type="protein sequence ID" value="EXX74693.1"/>
    <property type="molecule type" value="Genomic_DNA"/>
</dbReference>
<feature type="transmembrane region" description="Helical" evidence="1">
    <location>
        <begin position="316"/>
        <end position="335"/>
    </location>
</feature>
<feature type="transmembrane region" description="Helical" evidence="1">
    <location>
        <begin position="355"/>
        <end position="374"/>
    </location>
</feature>
<organism evidence="2 3">
    <name type="scientific">Rhizophagus irregularis (strain DAOM 197198w)</name>
    <name type="common">Glomus intraradices</name>
    <dbReference type="NCBI Taxonomy" id="1432141"/>
    <lineage>
        <taxon>Eukaryota</taxon>
        <taxon>Fungi</taxon>
        <taxon>Fungi incertae sedis</taxon>
        <taxon>Mucoromycota</taxon>
        <taxon>Glomeromycotina</taxon>
        <taxon>Glomeromycetes</taxon>
        <taxon>Glomerales</taxon>
        <taxon>Glomeraceae</taxon>
        <taxon>Rhizophagus</taxon>
    </lineage>
</organism>
<keyword evidence="1" id="KW-1133">Transmembrane helix</keyword>
<keyword evidence="1" id="KW-0472">Membrane</keyword>
<evidence type="ECO:0000313" key="2">
    <source>
        <dbReference type="EMBL" id="EXX74693.1"/>
    </source>
</evidence>
<feature type="transmembrane region" description="Helical" evidence="1">
    <location>
        <begin position="278"/>
        <end position="304"/>
    </location>
</feature>
<reference evidence="2 3" key="1">
    <citation type="submission" date="2014-02" db="EMBL/GenBank/DDBJ databases">
        <title>Single nucleus genome sequencing reveals high similarity among nuclei of an endomycorrhizal fungus.</title>
        <authorList>
            <person name="Lin K."/>
            <person name="Geurts R."/>
            <person name="Zhang Z."/>
            <person name="Limpens E."/>
            <person name="Saunders D.G."/>
            <person name="Mu D."/>
            <person name="Pang E."/>
            <person name="Cao H."/>
            <person name="Cha H."/>
            <person name="Lin T."/>
            <person name="Zhou Q."/>
            <person name="Shang Y."/>
            <person name="Li Y."/>
            <person name="Ivanov S."/>
            <person name="Sharma T."/>
            <person name="Velzen R.V."/>
            <person name="Ruijter N.D."/>
            <person name="Aanen D.K."/>
            <person name="Win J."/>
            <person name="Kamoun S."/>
            <person name="Bisseling T."/>
            <person name="Huang S."/>
        </authorList>
    </citation>
    <scope>NUCLEOTIDE SEQUENCE [LARGE SCALE GENOMIC DNA]</scope>
    <source>
        <strain evidence="3">DAOM197198w</strain>
    </source>
</reference>
<feature type="transmembrane region" description="Helical" evidence="1">
    <location>
        <begin position="490"/>
        <end position="514"/>
    </location>
</feature>
<keyword evidence="3" id="KW-1185">Reference proteome</keyword>
<name>A0A015N6A1_RHIIW</name>
<feature type="transmembrane region" description="Helical" evidence="1">
    <location>
        <begin position="395"/>
        <end position="416"/>
    </location>
</feature>
<gene>
    <name evidence="2" type="ORF">RirG_048650</name>
</gene>
<keyword evidence="1" id="KW-0812">Transmembrane</keyword>
<dbReference type="Proteomes" id="UP000022910">
    <property type="component" value="Unassembled WGS sequence"/>
</dbReference>
<proteinExistence type="predicted"/>
<sequence>MMTGPFSSKKISICNLIFSFLLLFGNYYINYVDAKLLLYDKENNEIDSLKNFDLSFLKNSDKNNYYNNDVIIRGKIEFAKFIERDQNESDGLLFAPCTLNPIPIGVALLVIPFGSVNGTQSCDTLSDLILRNKWITQDLILPDNFQNGLPEGTTILPNGTYSIPQNNPSLLSTKTFSKRNEHFINRNEMNNKIIMRKRGESTSGVPQVILFTSMNNGDPGIKEPFAVDRDLFKDFKVGVTLLLRNDMLHLESLTSTIDNVVITSDVGPWMRLINSQDLLAWTINWGVTFGAIFAFTIYSIICFLDLWDFVLNNPNMYILPGIAFSSLASLIILVVDPDNVRERFSLVGFTIFSELNYLILCLLYVILLFSWVRAAREITLFDIRLSSVVRISTRIYRHVLYLNILLILITFIIRILERTNLNIENIFIPSIIWEIIFIALMNIGFLSFGIFMILALATDREVKQKIGESLVFKFSNKADKEKAIKSESRVFIIMTIFMVSFSFLTISNVFVSSLSPTVSNFWKSRTTKDTSTSLSMISMLFLLRSKSFSRYLVNPSSSLLTTRPSSRSLIPTPEQIAEDERRNSAAYTIRTAVVRPEPSYKMNPNRISVDMSLGTGEIRNNSPSIALINNNNGTISDGDGRKKDNFLKSEGNGNFDVIDL</sequence>
<dbReference type="AlphaFoldDB" id="A0A015N6A1"/>
<feature type="transmembrane region" description="Helical" evidence="1">
    <location>
        <begin position="12"/>
        <end position="29"/>
    </location>
</feature>
<accession>A0A015N6A1</accession>
<dbReference type="OrthoDB" id="2387002at2759"/>
<dbReference type="HOGENOM" id="CLU_415687_0_0_1"/>
<protein>
    <submittedName>
        <fullName evidence="2">Uncharacterized protein</fullName>
    </submittedName>
</protein>
<evidence type="ECO:0000313" key="3">
    <source>
        <dbReference type="Proteomes" id="UP000022910"/>
    </source>
</evidence>
<evidence type="ECO:0000256" key="1">
    <source>
        <dbReference type="SAM" id="Phobius"/>
    </source>
</evidence>